<dbReference type="OrthoDB" id="10059069at2759"/>
<keyword evidence="3" id="KW-1185">Reference proteome</keyword>
<dbReference type="InterPro" id="IPR037962">
    <property type="entry name" value="Neuralized"/>
</dbReference>
<evidence type="ECO:0000313" key="4">
    <source>
        <dbReference type="RefSeq" id="XP_030373048.1"/>
    </source>
</evidence>
<dbReference type="Gene3D" id="2.60.120.920">
    <property type="match status" value="1"/>
</dbReference>
<evidence type="ECO:0000259" key="2">
    <source>
        <dbReference type="PROSITE" id="PS51065"/>
    </source>
</evidence>
<feature type="region of interest" description="Disordered" evidence="1">
    <location>
        <begin position="1"/>
        <end position="32"/>
    </location>
</feature>
<dbReference type="AlphaFoldDB" id="A0A6J2TD44"/>
<feature type="compositionally biased region" description="Acidic residues" evidence="1">
    <location>
        <begin position="10"/>
        <end position="21"/>
    </location>
</feature>
<sequence>MDAVDRYDMDIEAEEDIEEDADTKPASGGGDMKRRHRLNSIWRFHPFHGANVVLLENSSVALRHKSFADALLFSEQPLTPGDIFLVEIEQIESEWSGHMRMGLTLLVPDTMSGNEDLPRFSLPEMSNYGNTWIFPLSKYAQDHPSIYQALPYRNLLGESTHVRTPRGLLPKKLLYPTVNNEGSNMPLGAIGCRIGMIYAPTENNPLNAELHFIINGVDKGPAAKNIPLQAAPLYIVIDLYGATKKIRIIQLDGLQSLQGICRNVIHENFTADEVMDWSIPITIKRYLLPNC</sequence>
<proteinExistence type="predicted"/>
<dbReference type="RefSeq" id="XP_030373048.1">
    <property type="nucleotide sequence ID" value="XM_030517188.1"/>
</dbReference>
<protein>
    <submittedName>
        <fullName evidence="4">Neuralized-like protein 2</fullName>
    </submittedName>
</protein>
<dbReference type="GeneID" id="115623018"/>
<dbReference type="SMART" id="SM00588">
    <property type="entry name" value="NEUZ"/>
    <property type="match status" value="1"/>
</dbReference>
<dbReference type="Pfam" id="PF07177">
    <property type="entry name" value="Neuralized"/>
    <property type="match status" value="1"/>
</dbReference>
<accession>A0A6J2TD44</accession>
<dbReference type="PANTHER" id="PTHR12429:SF8">
    <property type="entry name" value="NEURALIZED-LIKE PROTEIN 2"/>
    <property type="match status" value="1"/>
</dbReference>
<name>A0A6J2TD44_DROLE</name>
<dbReference type="InterPro" id="IPR043136">
    <property type="entry name" value="B30.2/SPRY_sf"/>
</dbReference>
<dbReference type="CDD" id="cd12887">
    <property type="entry name" value="SPRY_NHR_like"/>
    <property type="match status" value="1"/>
</dbReference>
<feature type="domain" description="NHR" evidence="2">
    <location>
        <begin position="41"/>
        <end position="251"/>
    </location>
</feature>
<dbReference type="InterPro" id="IPR006573">
    <property type="entry name" value="NHR_dom"/>
</dbReference>
<gene>
    <name evidence="4" type="primary">LOC115623018</name>
</gene>
<dbReference type="PANTHER" id="PTHR12429">
    <property type="entry name" value="NEURALIZED"/>
    <property type="match status" value="1"/>
</dbReference>
<dbReference type="PROSITE" id="PS51065">
    <property type="entry name" value="NHR"/>
    <property type="match status" value="1"/>
</dbReference>
<reference evidence="4" key="1">
    <citation type="submission" date="2025-08" db="UniProtKB">
        <authorList>
            <consortium name="RefSeq"/>
        </authorList>
    </citation>
    <scope>IDENTIFICATION</scope>
    <source>
        <strain evidence="4">11010-0011.00</strain>
        <tissue evidence="4">Whole body</tissue>
    </source>
</reference>
<dbReference type="Proteomes" id="UP000504634">
    <property type="component" value="Unplaced"/>
</dbReference>
<evidence type="ECO:0000313" key="3">
    <source>
        <dbReference type="Proteomes" id="UP000504634"/>
    </source>
</evidence>
<evidence type="ECO:0000256" key="1">
    <source>
        <dbReference type="SAM" id="MobiDB-lite"/>
    </source>
</evidence>
<dbReference type="GO" id="GO:0061630">
    <property type="term" value="F:ubiquitin protein ligase activity"/>
    <property type="evidence" value="ECO:0007669"/>
    <property type="project" value="TreeGrafter"/>
</dbReference>
<organism evidence="3 4">
    <name type="scientific">Drosophila lebanonensis</name>
    <name type="common">Fruit fly</name>
    <name type="synonym">Scaptodrosophila lebanonensis</name>
    <dbReference type="NCBI Taxonomy" id="7225"/>
    <lineage>
        <taxon>Eukaryota</taxon>
        <taxon>Metazoa</taxon>
        <taxon>Ecdysozoa</taxon>
        <taxon>Arthropoda</taxon>
        <taxon>Hexapoda</taxon>
        <taxon>Insecta</taxon>
        <taxon>Pterygota</taxon>
        <taxon>Neoptera</taxon>
        <taxon>Endopterygota</taxon>
        <taxon>Diptera</taxon>
        <taxon>Brachycera</taxon>
        <taxon>Muscomorpha</taxon>
        <taxon>Ephydroidea</taxon>
        <taxon>Drosophilidae</taxon>
        <taxon>Scaptodrosophila</taxon>
    </lineage>
</organism>